<sequence length="289" mass="33170">MSGWVKLTKQFTNDELWFNVTAFRLYVWILLKAAYADGIVLNGMKLKKGQYIRAFSQLSEDLMYIEGRSKKALAKSTVKRAVDKLVKKGLLIAEETPLGTLFTVVNSDDFRCLDGTDDFFCPPFRETEVKQSQNDNKTEVEQNNRNQELKNLNNNDVDPPQENFPLQESSEDNSVKGKRIRRIANRFIALRNQGVSLSPKDQLALERICNLPVKTEKLESLLDEIFAEYHSKIPNGKISSVSYCEKVIRTKLEAEKNANQKNKSKKESMSERVERLIQEGKISLKEEIQ</sequence>
<feature type="compositionally biased region" description="Low complexity" evidence="1">
    <location>
        <begin position="143"/>
        <end position="155"/>
    </location>
</feature>
<evidence type="ECO:0000256" key="1">
    <source>
        <dbReference type="SAM" id="MobiDB-lite"/>
    </source>
</evidence>
<dbReference type="RefSeq" id="WP_306073117.1">
    <property type="nucleotide sequence ID" value="NZ_JAROBZ020000001.1"/>
</dbReference>
<dbReference type="Proteomes" id="UP001241748">
    <property type="component" value="Unassembled WGS sequence"/>
</dbReference>
<dbReference type="EMBL" id="JAROBZ020000001">
    <property type="protein sequence ID" value="MFB3168309.1"/>
    <property type="molecule type" value="Genomic_DNA"/>
</dbReference>
<evidence type="ECO:0008006" key="4">
    <source>
        <dbReference type="Google" id="ProtNLM"/>
    </source>
</evidence>
<reference evidence="2 3" key="1">
    <citation type="submission" date="2024-05" db="EMBL/GenBank/DDBJ databases">
        <authorList>
            <person name="Venkateswaran K."/>
        </authorList>
    </citation>
    <scope>NUCLEOTIDE SEQUENCE [LARGE SCALE GENOMIC DNA]</scope>
    <source>
        <strain evidence="2 3">179-C4-2-HS</strain>
    </source>
</reference>
<proteinExistence type="predicted"/>
<evidence type="ECO:0000313" key="3">
    <source>
        <dbReference type="Proteomes" id="UP001241748"/>
    </source>
</evidence>
<name>A0ABV4YVF1_9BACI</name>
<evidence type="ECO:0000313" key="2">
    <source>
        <dbReference type="EMBL" id="MFB3168309.1"/>
    </source>
</evidence>
<organism evidence="2 3">
    <name type="scientific">Neobacillus driksii</name>
    <dbReference type="NCBI Taxonomy" id="3035913"/>
    <lineage>
        <taxon>Bacteria</taxon>
        <taxon>Bacillati</taxon>
        <taxon>Bacillota</taxon>
        <taxon>Bacilli</taxon>
        <taxon>Bacillales</taxon>
        <taxon>Bacillaceae</taxon>
        <taxon>Neobacillus</taxon>
    </lineage>
</organism>
<keyword evidence="3" id="KW-1185">Reference proteome</keyword>
<protein>
    <recommendedName>
        <fullName evidence="4">Replication protein</fullName>
    </recommendedName>
</protein>
<accession>A0ABV4YVF1</accession>
<feature type="region of interest" description="Disordered" evidence="1">
    <location>
        <begin position="128"/>
        <end position="176"/>
    </location>
</feature>
<comment type="caution">
    <text evidence="2">The sequence shown here is derived from an EMBL/GenBank/DDBJ whole genome shotgun (WGS) entry which is preliminary data.</text>
</comment>
<gene>
    <name evidence="2" type="ORF">P5G62_014420</name>
</gene>